<feature type="signal peptide" evidence="4">
    <location>
        <begin position="1"/>
        <end position="29"/>
    </location>
</feature>
<evidence type="ECO:0000313" key="6">
    <source>
        <dbReference type="Proteomes" id="UP001413721"/>
    </source>
</evidence>
<evidence type="ECO:0000256" key="3">
    <source>
        <dbReference type="SAM" id="MobiDB-lite"/>
    </source>
</evidence>
<gene>
    <name evidence="5" type="primary">trbG</name>
    <name evidence="5" type="ORF">WG926_21820</name>
</gene>
<proteinExistence type="inferred from homology"/>
<dbReference type="NCBIfam" id="TIGR02775">
    <property type="entry name" value="TrbG_Ti"/>
    <property type="match status" value="1"/>
</dbReference>
<feature type="compositionally biased region" description="Basic and acidic residues" evidence="3">
    <location>
        <begin position="52"/>
        <end position="61"/>
    </location>
</feature>
<dbReference type="EMBL" id="JBBKTW010000009">
    <property type="protein sequence ID" value="MEN2990965.1"/>
    <property type="molecule type" value="Genomic_DNA"/>
</dbReference>
<sequence length="325" mass="35762">MSITTRKPAFTIFRKAALPLVLISASALAGCATYRPPVISYDDSVPPLPRIERPTTDERPQPIHTPPAWTVARGGSDASTPTGQVENANAAARIEPRREGYYNAIHIYPWSEGALYQVYAAPGQITNIALEPGEALTGAGPIAAGDTARWIIGDTESGSGTSRRVHILVKPTRPDIMTNLVITTDRRTYMIELRSRDDPYMPAVAWAYPQPPATQRATPTAPRIPSASARHHRYGLQGDRPPWRPVSVFDDGRRVYIVFPVGIVQGEMPPLFVLGWDGEPEIVNSRIYRNILIVDRIFAAAELRLGSEDRQQTVRIVRTDGRPGS</sequence>
<feature type="chain" id="PRO_5046121381" evidence="4">
    <location>
        <begin position="30"/>
        <end position="325"/>
    </location>
</feature>
<dbReference type="RefSeq" id="WP_173189780.1">
    <property type="nucleotide sequence ID" value="NZ_JBBKTW010000009.1"/>
</dbReference>
<dbReference type="Gene3D" id="2.60.40.2500">
    <property type="match status" value="1"/>
</dbReference>
<evidence type="ECO:0000313" key="5">
    <source>
        <dbReference type="EMBL" id="MEN2990965.1"/>
    </source>
</evidence>
<protein>
    <submittedName>
        <fullName evidence="5">P-type conjugative transfer protein TrbG</fullName>
    </submittedName>
</protein>
<comment type="similarity">
    <text evidence="1">Belongs to the TrbG/VirB9 family.</text>
</comment>
<evidence type="ECO:0000256" key="1">
    <source>
        <dbReference type="ARBA" id="ARBA00006135"/>
    </source>
</evidence>
<evidence type="ECO:0000256" key="2">
    <source>
        <dbReference type="ARBA" id="ARBA00022729"/>
    </source>
</evidence>
<dbReference type="Pfam" id="PF03524">
    <property type="entry name" value="CagX"/>
    <property type="match status" value="1"/>
</dbReference>
<dbReference type="InterPro" id="IPR010258">
    <property type="entry name" value="Conjugal_tfr_TrbG/VirB9/CagX"/>
</dbReference>
<reference evidence="5 6" key="1">
    <citation type="submission" date="2024-03" db="EMBL/GenBank/DDBJ databases">
        <title>High-quality draft genome sequencing of Tistrella sp. BH-R2-4.</title>
        <authorList>
            <person name="Dong C."/>
        </authorList>
    </citation>
    <scope>NUCLEOTIDE SEQUENCE [LARGE SCALE GENOMIC DNA]</scope>
    <source>
        <strain evidence="5 6">BH-R2-4</strain>
    </source>
</reference>
<dbReference type="InterPro" id="IPR033645">
    <property type="entry name" value="VirB9/CagX/TrbG_C"/>
</dbReference>
<dbReference type="PROSITE" id="PS51257">
    <property type="entry name" value="PROKAR_LIPOPROTEIN"/>
    <property type="match status" value="1"/>
</dbReference>
<organism evidence="5 6">
    <name type="scientific">Tistrella arctica</name>
    <dbReference type="NCBI Taxonomy" id="3133430"/>
    <lineage>
        <taxon>Bacteria</taxon>
        <taxon>Pseudomonadati</taxon>
        <taxon>Pseudomonadota</taxon>
        <taxon>Alphaproteobacteria</taxon>
        <taxon>Geminicoccales</taxon>
        <taxon>Geminicoccaceae</taxon>
        <taxon>Tistrella</taxon>
    </lineage>
</organism>
<feature type="region of interest" description="Disordered" evidence="3">
    <location>
        <begin position="52"/>
        <end position="85"/>
    </location>
</feature>
<keyword evidence="6" id="KW-1185">Reference proteome</keyword>
<dbReference type="InterPro" id="IPR038161">
    <property type="entry name" value="VirB9/CagX/TrbG_C_sf"/>
</dbReference>
<dbReference type="Proteomes" id="UP001413721">
    <property type="component" value="Unassembled WGS sequence"/>
</dbReference>
<keyword evidence="2 4" id="KW-0732">Signal</keyword>
<comment type="caution">
    <text evidence="5">The sequence shown here is derived from an EMBL/GenBank/DDBJ whole genome shotgun (WGS) entry which is preliminary data.</text>
</comment>
<evidence type="ECO:0000256" key="4">
    <source>
        <dbReference type="SAM" id="SignalP"/>
    </source>
</evidence>
<name>A0ABU9YR02_9PROT</name>
<accession>A0ABU9YR02</accession>
<dbReference type="CDD" id="cd06911">
    <property type="entry name" value="VirB9_CagX_TrbG"/>
    <property type="match status" value="1"/>
</dbReference>
<dbReference type="InterPro" id="IPR014142">
    <property type="entry name" value="TrbG_Ti"/>
</dbReference>